<dbReference type="EMBL" id="CAVNYO010000108">
    <property type="protein sequence ID" value="CAK5266143.1"/>
    <property type="molecule type" value="Genomic_DNA"/>
</dbReference>
<evidence type="ECO:0000313" key="1">
    <source>
        <dbReference type="EMBL" id="CAK5266143.1"/>
    </source>
</evidence>
<reference evidence="1" key="1">
    <citation type="submission" date="2023-11" db="EMBL/GenBank/DDBJ databases">
        <authorList>
            <person name="De Vega J J."/>
            <person name="De Vega J J."/>
        </authorList>
    </citation>
    <scope>NUCLEOTIDE SEQUENCE</scope>
</reference>
<organism evidence="1 2">
    <name type="scientific">Mycena citricolor</name>
    <dbReference type="NCBI Taxonomy" id="2018698"/>
    <lineage>
        <taxon>Eukaryota</taxon>
        <taxon>Fungi</taxon>
        <taxon>Dikarya</taxon>
        <taxon>Basidiomycota</taxon>
        <taxon>Agaricomycotina</taxon>
        <taxon>Agaricomycetes</taxon>
        <taxon>Agaricomycetidae</taxon>
        <taxon>Agaricales</taxon>
        <taxon>Marasmiineae</taxon>
        <taxon>Mycenaceae</taxon>
        <taxon>Mycena</taxon>
    </lineage>
</organism>
<keyword evidence="2" id="KW-1185">Reference proteome</keyword>
<gene>
    <name evidence="1" type="ORF">MYCIT1_LOCUS7708</name>
</gene>
<dbReference type="Proteomes" id="UP001295794">
    <property type="component" value="Unassembled WGS sequence"/>
</dbReference>
<protein>
    <submittedName>
        <fullName evidence="1">Uncharacterized protein</fullName>
    </submittedName>
</protein>
<comment type="caution">
    <text evidence="1">The sequence shown here is derived from an EMBL/GenBank/DDBJ whole genome shotgun (WGS) entry which is preliminary data.</text>
</comment>
<evidence type="ECO:0000313" key="2">
    <source>
        <dbReference type="Proteomes" id="UP001295794"/>
    </source>
</evidence>
<sequence length="86" mass="9395">MCTQTNAWMHRVHMSIKTGLLRYESLCTKTGQTHVSVVLRGGEGNWEDTRSVTKTGSWSSVLDAVQISVAIDGSQFISGIRSAQVP</sequence>
<dbReference type="AlphaFoldDB" id="A0AAD2GY95"/>
<accession>A0AAD2GY95</accession>
<proteinExistence type="predicted"/>
<name>A0AAD2GY95_9AGAR</name>